<feature type="compositionally biased region" description="Polar residues" evidence="1">
    <location>
        <begin position="952"/>
        <end position="969"/>
    </location>
</feature>
<sequence length="969" mass="109073">MGRPRVAPLRPLLEASGGGGGDRPPASFLPGCELSSSQVGGGDGGDRPAMALFAGRDEGAGHSYKEVGLELAIAITIANRLVHSSPVPDIACQQLLRPSIPERSRMVSLHDIREHVASLFIMLNKRTVILFRIEFLVVLVTLVFFAMFLMDFYRRIIHNSLMRAVFSVFDAVSDSIVVYLLGAMQTAPFKNQLFPVWALVLVNFRYSADYISGYGVPDRRGRRFTEWRNVFKLLGAAFLNWTRGSSFSGPLWLVWGLQIVRSFYRFHSHTLASRAVWHGGSSELVAEHMRAMHEHGDQVSSSSRGELFNPVTMEGYRYLVYRETKQKKGGFRLKKPQYALSTDQDQQDATKKNKKTSPPPLITLDKIWEYCPIQQQPHDQQVQGNKVVVKKDLPLAFPLSRLLRCRFEDVTLQRCIFDTNRDLVKSIIAGKVGASDALRIMELQLAFVHDYFNTRYPMIFWCGLPSLFFSLLLSVLTMGAVVWLAVDIRKVFKPRSGELANLVKGFNVDTIITWLFIGLMIVKEIWEMHTYLRSDWTSLIKACEHVQRKSETERTKQSIDDTWMYCILLYISRSNKVTDRRWHGHIDQYVFVESYDDRPRFWNLIHNLTTGIVPKKEDGAKLGSAVQVPDCVRQKVLEKLSELTEDNGDGRAGRRGQLLPGFIKTLSDTSLSMEMQSDGKTEEKKQQVNGKLRAGNLRRAYIIANSLSRYCTYLLVSKPDLIPDSFLVPKIVFQKAVRSARDGIFKGTGSLQERHKALKALMDEAGKAQGTQALKDDGAQRDEEDVLKQGVALGKELLRHPTEEGRWEILADVWTELLIHTAPTKNALAHRKCLSAGELITHVWALLWHCGIQESSLWPKDTSPENNEPQPQVGNGGGDGAAAGMIEKRRTGGDAMWERDHIGITIDEAQDNKDKEKGAKDLEAGDSSTTSTGLLKMEGTESSEIEEVYGDATTNVQRGMARQTQNERQ</sequence>
<dbReference type="Proteomes" id="UP000604825">
    <property type="component" value="Unassembled WGS sequence"/>
</dbReference>
<evidence type="ECO:0000313" key="4">
    <source>
        <dbReference type="EMBL" id="CAD6268812.1"/>
    </source>
</evidence>
<feature type="region of interest" description="Disordered" evidence="1">
    <location>
        <begin position="1"/>
        <end position="28"/>
    </location>
</feature>
<accession>A0A811RFN8</accession>
<keyword evidence="2" id="KW-0472">Membrane</keyword>
<feature type="transmembrane region" description="Helical" evidence="2">
    <location>
        <begin position="459"/>
        <end position="486"/>
    </location>
</feature>
<proteinExistence type="predicted"/>
<name>A0A811RFN8_9POAL</name>
<evidence type="ECO:0000313" key="5">
    <source>
        <dbReference type="Proteomes" id="UP000604825"/>
    </source>
</evidence>
<evidence type="ECO:0000259" key="3">
    <source>
        <dbReference type="Pfam" id="PF13968"/>
    </source>
</evidence>
<keyword evidence="2" id="KW-0812">Transmembrane</keyword>
<feature type="domain" description="DUF4220" evidence="3">
    <location>
        <begin position="170"/>
        <end position="593"/>
    </location>
</feature>
<dbReference type="InterPro" id="IPR007658">
    <property type="entry name" value="DUF594"/>
</dbReference>
<dbReference type="Pfam" id="PF04578">
    <property type="entry name" value="DUF594"/>
    <property type="match status" value="1"/>
</dbReference>
<dbReference type="PANTHER" id="PTHR31325">
    <property type="entry name" value="OS01G0798800 PROTEIN-RELATED"/>
    <property type="match status" value="1"/>
</dbReference>
<feature type="region of interest" description="Disordered" evidence="1">
    <location>
        <begin position="859"/>
        <end position="884"/>
    </location>
</feature>
<comment type="caution">
    <text evidence="4">The sequence shown here is derived from an EMBL/GenBank/DDBJ whole genome shotgun (WGS) entry which is preliminary data.</text>
</comment>
<feature type="transmembrane region" description="Helical" evidence="2">
    <location>
        <begin position="506"/>
        <end position="526"/>
    </location>
</feature>
<dbReference type="Pfam" id="PF13968">
    <property type="entry name" value="DUF4220"/>
    <property type="match status" value="1"/>
</dbReference>
<evidence type="ECO:0000256" key="2">
    <source>
        <dbReference type="SAM" id="Phobius"/>
    </source>
</evidence>
<dbReference type="OrthoDB" id="690787at2759"/>
<feature type="compositionally biased region" description="Polar residues" evidence="1">
    <location>
        <begin position="864"/>
        <end position="873"/>
    </location>
</feature>
<evidence type="ECO:0000256" key="1">
    <source>
        <dbReference type="SAM" id="MobiDB-lite"/>
    </source>
</evidence>
<organism evidence="4 5">
    <name type="scientific">Miscanthus lutarioriparius</name>
    <dbReference type="NCBI Taxonomy" id="422564"/>
    <lineage>
        <taxon>Eukaryota</taxon>
        <taxon>Viridiplantae</taxon>
        <taxon>Streptophyta</taxon>
        <taxon>Embryophyta</taxon>
        <taxon>Tracheophyta</taxon>
        <taxon>Spermatophyta</taxon>
        <taxon>Magnoliopsida</taxon>
        <taxon>Liliopsida</taxon>
        <taxon>Poales</taxon>
        <taxon>Poaceae</taxon>
        <taxon>PACMAD clade</taxon>
        <taxon>Panicoideae</taxon>
        <taxon>Andropogonodae</taxon>
        <taxon>Andropogoneae</taxon>
        <taxon>Saccharinae</taxon>
        <taxon>Miscanthus</taxon>
    </lineage>
</organism>
<protein>
    <recommendedName>
        <fullName evidence="3">DUF4220 domain-containing protein</fullName>
    </recommendedName>
</protein>
<feature type="compositionally biased region" description="Basic and acidic residues" evidence="1">
    <location>
        <begin position="910"/>
        <end position="923"/>
    </location>
</feature>
<reference evidence="4" key="1">
    <citation type="submission" date="2020-10" db="EMBL/GenBank/DDBJ databases">
        <authorList>
            <person name="Han B."/>
            <person name="Lu T."/>
            <person name="Zhao Q."/>
            <person name="Huang X."/>
            <person name="Zhao Y."/>
        </authorList>
    </citation>
    <scope>NUCLEOTIDE SEQUENCE</scope>
</reference>
<gene>
    <name evidence="4" type="ORF">NCGR_LOCUS52117</name>
</gene>
<dbReference type="AlphaFoldDB" id="A0A811RFN8"/>
<dbReference type="EMBL" id="CAJGYO010000014">
    <property type="protein sequence ID" value="CAD6268812.1"/>
    <property type="molecule type" value="Genomic_DNA"/>
</dbReference>
<keyword evidence="5" id="KW-1185">Reference proteome</keyword>
<feature type="region of interest" description="Disordered" evidence="1">
    <location>
        <begin position="340"/>
        <end position="360"/>
    </location>
</feature>
<feature type="region of interest" description="Disordered" evidence="1">
    <location>
        <begin position="904"/>
        <end position="969"/>
    </location>
</feature>
<feature type="transmembrane region" description="Helical" evidence="2">
    <location>
        <begin position="129"/>
        <end position="149"/>
    </location>
</feature>
<dbReference type="InterPro" id="IPR025315">
    <property type="entry name" value="DUF4220"/>
</dbReference>
<keyword evidence="2" id="KW-1133">Transmembrane helix</keyword>